<evidence type="ECO:0000313" key="2">
    <source>
        <dbReference type="Proteomes" id="UP000186817"/>
    </source>
</evidence>
<dbReference type="EMBL" id="LSRX01001322">
    <property type="protein sequence ID" value="OLP81014.1"/>
    <property type="molecule type" value="Genomic_DNA"/>
</dbReference>
<reference evidence="1 2" key="1">
    <citation type="submission" date="2016-02" db="EMBL/GenBank/DDBJ databases">
        <title>Genome analysis of coral dinoflagellate symbionts highlights evolutionary adaptations to a symbiotic lifestyle.</title>
        <authorList>
            <person name="Aranda M."/>
            <person name="Li Y."/>
            <person name="Liew Y.J."/>
            <person name="Baumgarten S."/>
            <person name="Simakov O."/>
            <person name="Wilson M."/>
            <person name="Piel J."/>
            <person name="Ashoor H."/>
            <person name="Bougouffa S."/>
            <person name="Bajic V.B."/>
            <person name="Ryu T."/>
            <person name="Ravasi T."/>
            <person name="Bayer T."/>
            <person name="Micklem G."/>
            <person name="Kim H."/>
            <person name="Bhak J."/>
            <person name="Lajeunesse T.C."/>
            <person name="Voolstra C.R."/>
        </authorList>
    </citation>
    <scope>NUCLEOTIDE SEQUENCE [LARGE SCALE GENOMIC DNA]</scope>
    <source>
        <strain evidence="1 2">CCMP2467</strain>
    </source>
</reference>
<name>A0A1Q9CDJ8_SYMMI</name>
<proteinExistence type="predicted"/>
<organism evidence="1 2">
    <name type="scientific">Symbiodinium microadriaticum</name>
    <name type="common">Dinoflagellate</name>
    <name type="synonym">Zooxanthella microadriatica</name>
    <dbReference type="NCBI Taxonomy" id="2951"/>
    <lineage>
        <taxon>Eukaryota</taxon>
        <taxon>Sar</taxon>
        <taxon>Alveolata</taxon>
        <taxon>Dinophyceae</taxon>
        <taxon>Suessiales</taxon>
        <taxon>Symbiodiniaceae</taxon>
        <taxon>Symbiodinium</taxon>
    </lineage>
</organism>
<accession>A0A1Q9CDJ8</accession>
<dbReference type="OrthoDB" id="44867at2759"/>
<keyword evidence="2" id="KW-1185">Reference proteome</keyword>
<sequence>MVRSILQQATDVEELCSEKGGSETGRAWALGLQFECTDVNANDRAKARKLLQGSFAGRGGEVATELEE</sequence>
<feature type="non-terminal residue" evidence="1">
    <location>
        <position position="68"/>
    </location>
</feature>
<dbReference type="AlphaFoldDB" id="A0A1Q9CDJ8"/>
<gene>
    <name evidence="1" type="ORF">AK812_SmicGene38504</name>
</gene>
<evidence type="ECO:0000313" key="1">
    <source>
        <dbReference type="EMBL" id="OLP81014.1"/>
    </source>
</evidence>
<comment type="caution">
    <text evidence="1">The sequence shown here is derived from an EMBL/GenBank/DDBJ whole genome shotgun (WGS) entry which is preliminary data.</text>
</comment>
<protein>
    <submittedName>
        <fullName evidence="1">Uncharacterized protein</fullName>
    </submittedName>
</protein>
<dbReference type="Proteomes" id="UP000186817">
    <property type="component" value="Unassembled WGS sequence"/>
</dbReference>